<dbReference type="InterPro" id="IPR001846">
    <property type="entry name" value="VWF_type-D"/>
</dbReference>
<evidence type="ECO:0000259" key="3">
    <source>
        <dbReference type="PROSITE" id="PS51233"/>
    </source>
</evidence>
<dbReference type="PANTHER" id="PTHR45725">
    <property type="entry name" value="FORMIN HOMOLOGY 2 FAMILY MEMBER"/>
    <property type="match status" value="1"/>
</dbReference>
<sequence length="668" mass="68481">MRSTSLFALVCAAVFGSASGTFLDFNPLTLTLDDSKLASGFSCKLNRKPTAPVTVYFQHPSISFSECSLIFSPENWNVARTLNVTTVPVLAGFIGSGALATIASEITAKAVTSDQVFQASAQDAKLGCNRKPVTSNTCTSIGDPHYRTFDGLVYSTQSVGNYHLLNTPDFEVQTIIQLCTGPASCNGAVAVRYGATVMIIDVRGPKKDMSAYTMQQVTPNTNGVVYTPPPTGSGSHTIKLPCGSSVTIMTADQLGVPRLDVTLVMASGYQAPGGLCNKLPLQSTKQLMGANGSSGSVSNTDQINAFAKSWIVDPKNSLFDKSFRQTLPQINIPGTVCKIPANPKPIVVPSPRPVPPTLPEYKLPAPIPAYHLPAPVPAPAPAPASASAPAPASTQVRATSAAVGSASVSRSASTTASAAAAAASSSILAASTASPSPAAQGITLPPPPPPQVLAEIERSCKALFDIPGCTKIVPADFFIQSCILDAKLSGSYVFSESGKRAYLAECNAVTKYMANGPTQAIVDKGVKVQQDCGFGNRTCINNCSGNGACTNFGCACKVGFAGLDCSMDLSKIRQFDPTTKVYKTDVNIQVIVQQQKQQVAAQPLAAAPKSTAAPRPAPAPAPASGSAPAPASAPAPGSTSTSASAPGSTSAPAPAPGSTSAPDSCTCS</sequence>
<feature type="domain" description="VWFD" evidence="3">
    <location>
        <begin position="136"/>
        <end position="318"/>
    </location>
</feature>
<feature type="compositionally biased region" description="Low complexity" evidence="1">
    <location>
        <begin position="622"/>
        <end position="662"/>
    </location>
</feature>
<proteinExistence type="predicted"/>
<organism evidence="4 5">
    <name type="scientific">Batrachochytrium salamandrivorans</name>
    <dbReference type="NCBI Taxonomy" id="1357716"/>
    <lineage>
        <taxon>Eukaryota</taxon>
        <taxon>Fungi</taxon>
        <taxon>Fungi incertae sedis</taxon>
        <taxon>Chytridiomycota</taxon>
        <taxon>Chytridiomycota incertae sedis</taxon>
        <taxon>Chytridiomycetes</taxon>
        <taxon>Rhizophydiales</taxon>
        <taxon>Rhizophydiales incertae sedis</taxon>
        <taxon>Batrachochytrium</taxon>
    </lineage>
</organism>
<feature type="compositionally biased region" description="Low complexity" evidence="1">
    <location>
        <begin position="602"/>
        <end position="614"/>
    </location>
</feature>
<dbReference type="Pfam" id="PF00094">
    <property type="entry name" value="VWD"/>
    <property type="match status" value="1"/>
</dbReference>
<reference evidence="4 5" key="1">
    <citation type="submission" date="2021-02" db="EMBL/GenBank/DDBJ databases">
        <title>Variation within the Batrachochytrium salamandrivorans European outbreak.</title>
        <authorList>
            <person name="Kelly M."/>
            <person name="Pasmans F."/>
            <person name="Shea T.P."/>
            <person name="Munoz J.F."/>
            <person name="Carranza S."/>
            <person name="Cuomo C.A."/>
            <person name="Martel A."/>
        </authorList>
    </citation>
    <scope>NUCLEOTIDE SEQUENCE [LARGE SCALE GENOMIC DNA]</scope>
    <source>
        <strain evidence="4 5">AMFP18/2</strain>
    </source>
</reference>
<protein>
    <recommendedName>
        <fullName evidence="3">VWFD domain-containing protein</fullName>
    </recommendedName>
</protein>
<dbReference type="PANTHER" id="PTHR45725:SF1">
    <property type="entry name" value="DISHEVELLED ASSOCIATED ACTIVATOR OF MORPHOGENESIS, ISOFORM D"/>
    <property type="match status" value="1"/>
</dbReference>
<dbReference type="Proteomes" id="UP001648503">
    <property type="component" value="Unassembled WGS sequence"/>
</dbReference>
<dbReference type="PROSITE" id="PS51233">
    <property type="entry name" value="VWFD"/>
    <property type="match status" value="1"/>
</dbReference>
<evidence type="ECO:0000256" key="2">
    <source>
        <dbReference type="SAM" id="SignalP"/>
    </source>
</evidence>
<accession>A0ABQ8FMZ9</accession>
<evidence type="ECO:0000313" key="4">
    <source>
        <dbReference type="EMBL" id="KAH6601106.1"/>
    </source>
</evidence>
<dbReference type="EMBL" id="JAFCIX010000017">
    <property type="protein sequence ID" value="KAH6601106.1"/>
    <property type="molecule type" value="Genomic_DNA"/>
</dbReference>
<feature type="region of interest" description="Disordered" evidence="1">
    <location>
        <begin position="602"/>
        <end position="668"/>
    </location>
</feature>
<feature type="signal peptide" evidence="2">
    <location>
        <begin position="1"/>
        <end position="20"/>
    </location>
</feature>
<keyword evidence="2" id="KW-0732">Signal</keyword>
<dbReference type="InterPro" id="IPR051425">
    <property type="entry name" value="Formin_Homology"/>
</dbReference>
<gene>
    <name evidence="4" type="ORF">BASA50_001784</name>
</gene>
<evidence type="ECO:0000256" key="1">
    <source>
        <dbReference type="SAM" id="MobiDB-lite"/>
    </source>
</evidence>
<feature type="chain" id="PRO_5045481826" description="VWFD domain-containing protein" evidence="2">
    <location>
        <begin position="21"/>
        <end position="668"/>
    </location>
</feature>
<name>A0ABQ8FMZ9_9FUNG</name>
<keyword evidence="5" id="KW-1185">Reference proteome</keyword>
<comment type="caution">
    <text evidence="4">The sequence shown here is derived from an EMBL/GenBank/DDBJ whole genome shotgun (WGS) entry which is preliminary data.</text>
</comment>
<evidence type="ECO:0000313" key="5">
    <source>
        <dbReference type="Proteomes" id="UP001648503"/>
    </source>
</evidence>